<reference evidence="5 6" key="1">
    <citation type="submission" date="2022-01" db="EMBL/GenBank/DDBJ databases">
        <title>A high-quality chromosome-level genome assembly of rohu carp, Labeo rohita.</title>
        <authorList>
            <person name="Arick M.A. II"/>
            <person name="Hsu C.-Y."/>
            <person name="Magbanua Z."/>
            <person name="Pechanova O."/>
            <person name="Grover C."/>
            <person name="Miller E."/>
            <person name="Thrash A."/>
            <person name="Ezzel L."/>
            <person name="Alam S."/>
            <person name="Benzie J."/>
            <person name="Hamilton M."/>
            <person name="Karsi A."/>
            <person name="Lawrence M.L."/>
            <person name="Peterson D.G."/>
        </authorList>
    </citation>
    <scope>NUCLEOTIDE SEQUENCE [LARGE SCALE GENOMIC DNA]</scope>
    <source>
        <strain evidence="6">BAU-BD-2019</strain>
        <tissue evidence="5">Blood</tissue>
    </source>
</reference>
<sequence>MKLFFKMALTHLLLTFFLATIRPLSSSTVSSAIQPESKTVREGDPVELKTLKILPFDHFEWMKDNLDVVVSYNSETGKVDSPYGSRVDFNIQTLSLTIKKTQKTDSGLYTARASGESDDDVALYNLTVVSRSGDHVFVQTGGSAKLDIETKTLSNFSRLVWMNEKSENVVRFQIQSGEIKPHSSHKDRVYFNEKNFSLTLRNMKTTDSGLYRAKTIGKQEIFVAEYNNFTMISVNACVVNVSCSGRDRTINDSYHSNNCTKEKVTSFGIQTLTLYCIENVVVCNNSNPVSWKNETIEINQLCPSHEGYMTVLTTVNMGVSISEENPKENKSSFLLHWLLIIAGVLLLVFLAVSVICCSYKKPKNDAQQNDNTVYAQVQPRNEVQRPLEMLEKSANPQTVYGFTGEHKQTHNTRQRMPSPQMREQVQTENRPNTTYSTIGQHQKPSFDSETDHTVYSIVCKSAHGRQPVDKKQRISLWRKLCISGDHVFVGTGCSVKLDIETKTLPEFNKLVWMKDKSENILRFVRTCRRQTVAKTKGEQEIRVAEHNVSVIDTVDSPILNWNVTMIGVNSCIVKVSCSGRDHTIREFYHSNNCSQEEVTSFGIHTRTLHCIENVVVCNYSNPNPKENISSAPLYWFLVITGVSVLVFTAVSVICCSYKKHKKVTGTGAKQKTSPPIVFSFVTMAINHRLRFLLCLLTFKTGFSAEISVVVQTGNYVQLDIQTQELPKFDDLSWKNYQSKNILKYFYKTKEVIFYPSYKDRVEFNNKTFSLTLKNMQKTDSGLYRAIAAAETDNNIVTYRVSVIDTVEAPVLTVNSNWISGNFCTVNFTCRTQELMINSSYQNNTCSPEEVTSHENYTLILHCGEELIICNHTNPVSWKEDRINITQLCVNKENDSNNNQRGSSLLWSVGFTVTACIFICLSVFLYCKYKKVVRLQSSYKNRVDFNDKTVSPTLKNMQKTDSGLYRAIKAGESVTYRAYYRLNYIGESIMCNYSNPVSWKTNAALKKQKINEKYPDLDTMCLFRRGGRLHFFKKSFPKHVSDPVESPVLKQNFTMIRVNTCVVNVSCSGHDHTINDSYHSNNCTKDKVTSWNDIEIHTLTLYCIENVVVCNYSNPVSWKNETVEINQLCTPHETQNPKENISSVPLHWLLVITGVSVLVFTAVSVICCSYKKHEKGFSAEISVVVQTGNSVQLDIQAQELPEFDDLSWKYDQTKYIVKYLNKSKEVKLYPSYKDRVEFNNKTFSLTLKNMQKTDSGLYRAITAAESDNNIVTYRVSVIDTVEAPVLTVNLNWISGIFCTVNFTCRAYGLMINSSYQNNTCSPEKVTSHNNYTLNLRCGEELIICNHTNPVSWKEHKINITQLCVNKDGVFVIEKKIVSDAVEVNSNCPVNFTCRAHELMINSSYQNNRCSKEEVTHEINTLILDCSEESIICNHSNPVSWKEDRINILQLCDHEGFSLDSEISVFVQTGASVQLDIQTQQLPEFDYLSWSNDKSENIVRHNNESKQLKIHPSYKDRVDFNNKTFSLTLKNMQKTDSGLYTAKTSGESDKNIVTYRVSVIGECKSSVRH</sequence>
<dbReference type="PANTHER" id="PTHR21063:SF4">
    <property type="entry name" value="CD48 ANTIGEN-RELATED"/>
    <property type="match status" value="1"/>
</dbReference>
<feature type="chain" id="PRO_5045552340" evidence="3">
    <location>
        <begin position="27"/>
        <end position="1567"/>
    </location>
</feature>
<feature type="transmembrane region" description="Helical" evidence="2">
    <location>
        <begin position="1145"/>
        <end position="1165"/>
    </location>
</feature>
<dbReference type="SUPFAM" id="SSF48726">
    <property type="entry name" value="Immunoglobulin"/>
    <property type="match status" value="5"/>
</dbReference>
<feature type="signal peptide" evidence="3">
    <location>
        <begin position="1"/>
        <end position="26"/>
    </location>
</feature>
<feature type="domain" description="Immunoglobulin" evidence="4">
    <location>
        <begin position="705"/>
        <end position="803"/>
    </location>
</feature>
<dbReference type="InterPro" id="IPR003599">
    <property type="entry name" value="Ig_sub"/>
</dbReference>
<dbReference type="SMART" id="SM00409">
    <property type="entry name" value="IG"/>
    <property type="match status" value="6"/>
</dbReference>
<organism evidence="5 6">
    <name type="scientific">Labeo rohita</name>
    <name type="common">Indian major carp</name>
    <name type="synonym">Cyprinus rohita</name>
    <dbReference type="NCBI Taxonomy" id="84645"/>
    <lineage>
        <taxon>Eukaryota</taxon>
        <taxon>Metazoa</taxon>
        <taxon>Chordata</taxon>
        <taxon>Craniata</taxon>
        <taxon>Vertebrata</taxon>
        <taxon>Euteleostomi</taxon>
        <taxon>Actinopterygii</taxon>
        <taxon>Neopterygii</taxon>
        <taxon>Teleostei</taxon>
        <taxon>Ostariophysi</taxon>
        <taxon>Cypriniformes</taxon>
        <taxon>Cyprinidae</taxon>
        <taxon>Labeoninae</taxon>
        <taxon>Labeonini</taxon>
        <taxon>Labeo</taxon>
    </lineage>
</organism>
<dbReference type="Gene3D" id="2.60.40.10">
    <property type="entry name" value="Immunoglobulins"/>
    <property type="match status" value="6"/>
</dbReference>
<comment type="caution">
    <text evidence="5">The sequence shown here is derived from an EMBL/GenBank/DDBJ whole genome shotgun (WGS) entry which is preliminary data.</text>
</comment>
<keyword evidence="3" id="KW-0732">Signal</keyword>
<protein>
    <submittedName>
        <fullName evidence="5">CD48 antigen</fullName>
    </submittedName>
</protein>
<feature type="domain" description="Immunoglobulin" evidence="4">
    <location>
        <begin position="1460"/>
        <end position="1558"/>
    </location>
</feature>
<feature type="domain" description="Immunoglobulin" evidence="4">
    <location>
        <begin position="35"/>
        <end position="129"/>
    </location>
</feature>
<keyword evidence="2" id="KW-1133">Transmembrane helix</keyword>
<name>A0ABQ8MYH4_LABRO</name>
<feature type="domain" description="Immunoglobulin" evidence="4">
    <location>
        <begin position="1179"/>
        <end position="1277"/>
    </location>
</feature>
<keyword evidence="6" id="KW-1185">Reference proteome</keyword>
<dbReference type="Proteomes" id="UP000830375">
    <property type="component" value="Unassembled WGS sequence"/>
</dbReference>
<evidence type="ECO:0000256" key="2">
    <source>
        <dbReference type="SAM" id="Phobius"/>
    </source>
</evidence>
<feature type="compositionally biased region" description="Polar residues" evidence="1">
    <location>
        <begin position="414"/>
        <end position="443"/>
    </location>
</feature>
<feature type="region of interest" description="Disordered" evidence="1">
    <location>
        <begin position="406"/>
        <end position="448"/>
    </location>
</feature>
<dbReference type="Pfam" id="PF07686">
    <property type="entry name" value="V-set"/>
    <property type="match status" value="3"/>
</dbReference>
<evidence type="ECO:0000256" key="3">
    <source>
        <dbReference type="SAM" id="SignalP"/>
    </source>
</evidence>
<evidence type="ECO:0000313" key="5">
    <source>
        <dbReference type="EMBL" id="KAI2667899.1"/>
    </source>
</evidence>
<feature type="domain" description="Immunoglobulin" evidence="4">
    <location>
        <begin position="133"/>
        <end position="235"/>
    </location>
</feature>
<dbReference type="InterPro" id="IPR036179">
    <property type="entry name" value="Ig-like_dom_sf"/>
</dbReference>
<feature type="domain" description="Immunoglobulin" evidence="4">
    <location>
        <begin position="847"/>
        <end position="984"/>
    </location>
</feature>
<proteinExistence type="predicted"/>
<feature type="transmembrane region" description="Helical" evidence="2">
    <location>
        <begin position="633"/>
        <end position="653"/>
    </location>
</feature>
<feature type="transmembrane region" description="Helical" evidence="2">
    <location>
        <begin position="334"/>
        <end position="359"/>
    </location>
</feature>
<dbReference type="EMBL" id="JACTAM010000002">
    <property type="protein sequence ID" value="KAI2667899.1"/>
    <property type="molecule type" value="Genomic_DNA"/>
</dbReference>
<keyword evidence="2" id="KW-0472">Membrane</keyword>
<gene>
    <name evidence="5" type="ORF">H4Q32_004506</name>
</gene>
<accession>A0ABQ8MYH4</accession>
<dbReference type="PANTHER" id="PTHR21063">
    <property type="entry name" value="LFA-3"/>
    <property type="match status" value="1"/>
</dbReference>
<evidence type="ECO:0000256" key="1">
    <source>
        <dbReference type="SAM" id="MobiDB-lite"/>
    </source>
</evidence>
<evidence type="ECO:0000313" key="6">
    <source>
        <dbReference type="Proteomes" id="UP000830375"/>
    </source>
</evidence>
<dbReference type="InterPro" id="IPR013106">
    <property type="entry name" value="Ig_V-set"/>
</dbReference>
<dbReference type="InterPro" id="IPR013783">
    <property type="entry name" value="Ig-like_fold"/>
</dbReference>
<keyword evidence="2" id="KW-0812">Transmembrane</keyword>
<evidence type="ECO:0000259" key="4">
    <source>
        <dbReference type="SMART" id="SM00409"/>
    </source>
</evidence>
<feature type="transmembrane region" description="Helical" evidence="2">
    <location>
        <begin position="904"/>
        <end position="926"/>
    </location>
</feature>